<dbReference type="InterPro" id="IPR000477">
    <property type="entry name" value="RT_dom"/>
</dbReference>
<protein>
    <recommendedName>
        <fullName evidence="2">Reverse transcriptase domain-containing protein</fullName>
    </recommendedName>
</protein>
<sequence>MPLQLFLWFVCVWFLLLPVLLPVTGLYQYTITDLIRLRCHLLGPPPAVLHLHPDIIYYPRRRYNHRGSRRNFNSHRSTAIKSIWSSSRRTRSVSRAVNHNVLARLSRSANTSSSENTPLKCALLNVRSLSNKGYIIRDLIIDRELDFIFLTETWQQPNDFSLLNEAAPPGFVYKSQPHGTGRGGGLAMFYREKWKVLPVSTPVFSSFEPVVCVLSGQIPTIIATVYRPPKLNYNFIDDFAGFIAYLSTLSSNVILLGDFNIHMDNPNLPLTKDFISCLDSFELTVLIQKSKPSTCQLDPLPTYLVKSCLPSLLPIIASIIHSSLTTGIVPTSFKTAVITPILKRPGADPSNFNNFRPISNLPFISKILEKTVATQIHSHLSHNNLYEQFQSGFRPFHSTETALVKITNDLLMAADSGLLTILILLDLSAAFDTICHTTLLNRLSSIGITHTPLNWLKSYLSGRTQFIQLKSFKSTPSSVTTGVPQGSVLGPLLFIIYLLPLGNILRKFNVNFHCYADDTQLYLSTKPSATLPPTTLTDCIAEIKSWFTLNFLKLNSDKTEVILIGKKSILSKTNSFSITVDNSSISPSPQTIVIHFFWVSLTNPSVNFNKSRIQLPESLPEPLLSITSLLSFSSFIGSLSSSILFLITFVCSICLSHHNGEQSI</sequence>
<dbReference type="InterPro" id="IPR043502">
    <property type="entry name" value="DNA/RNA_pol_sf"/>
</dbReference>
<keyword evidence="1" id="KW-0472">Membrane</keyword>
<dbReference type="Proteomes" id="UP000830375">
    <property type="component" value="Unassembled WGS sequence"/>
</dbReference>
<evidence type="ECO:0000259" key="2">
    <source>
        <dbReference type="PROSITE" id="PS50878"/>
    </source>
</evidence>
<dbReference type="SUPFAM" id="SSF56219">
    <property type="entry name" value="DNase I-like"/>
    <property type="match status" value="1"/>
</dbReference>
<dbReference type="EMBL" id="JACTAM010002859">
    <property type="protein sequence ID" value="KAI2642381.1"/>
    <property type="molecule type" value="Genomic_DNA"/>
</dbReference>
<feature type="transmembrane region" description="Helical" evidence="1">
    <location>
        <begin position="629"/>
        <end position="655"/>
    </location>
</feature>
<evidence type="ECO:0000313" key="3">
    <source>
        <dbReference type="EMBL" id="KAI2642381.1"/>
    </source>
</evidence>
<keyword evidence="1" id="KW-1133">Transmembrane helix</keyword>
<reference evidence="3 4" key="1">
    <citation type="submission" date="2022-01" db="EMBL/GenBank/DDBJ databases">
        <title>A high-quality chromosome-level genome assembly of rohu carp, Labeo rohita.</title>
        <authorList>
            <person name="Arick M.A. II"/>
            <person name="Hsu C.-Y."/>
            <person name="Magbanua Z."/>
            <person name="Pechanova O."/>
            <person name="Grover C."/>
            <person name="Miller E."/>
            <person name="Thrash A."/>
            <person name="Ezzel L."/>
            <person name="Alam S."/>
            <person name="Benzie J."/>
            <person name="Hamilton M."/>
            <person name="Karsi A."/>
            <person name="Lawrence M.L."/>
            <person name="Peterson D.G."/>
        </authorList>
    </citation>
    <scope>NUCLEOTIDE SEQUENCE [LARGE SCALE GENOMIC DNA]</scope>
    <source>
        <strain evidence="4">BAU-BD-2019</strain>
        <tissue evidence="3">Blood</tissue>
    </source>
</reference>
<keyword evidence="1" id="KW-0812">Transmembrane</keyword>
<gene>
    <name evidence="3" type="ORF">H4Q32_025373</name>
</gene>
<proteinExistence type="predicted"/>
<dbReference type="PROSITE" id="PS50878">
    <property type="entry name" value="RT_POL"/>
    <property type="match status" value="1"/>
</dbReference>
<evidence type="ECO:0000256" key="1">
    <source>
        <dbReference type="SAM" id="Phobius"/>
    </source>
</evidence>
<organism evidence="3 4">
    <name type="scientific">Labeo rohita</name>
    <name type="common">Indian major carp</name>
    <name type="synonym">Cyprinus rohita</name>
    <dbReference type="NCBI Taxonomy" id="84645"/>
    <lineage>
        <taxon>Eukaryota</taxon>
        <taxon>Metazoa</taxon>
        <taxon>Chordata</taxon>
        <taxon>Craniata</taxon>
        <taxon>Vertebrata</taxon>
        <taxon>Euteleostomi</taxon>
        <taxon>Actinopterygii</taxon>
        <taxon>Neopterygii</taxon>
        <taxon>Teleostei</taxon>
        <taxon>Ostariophysi</taxon>
        <taxon>Cypriniformes</taxon>
        <taxon>Cyprinidae</taxon>
        <taxon>Labeoninae</taxon>
        <taxon>Labeonini</taxon>
        <taxon>Labeo</taxon>
    </lineage>
</organism>
<evidence type="ECO:0000313" key="4">
    <source>
        <dbReference type="Proteomes" id="UP000830375"/>
    </source>
</evidence>
<name>A0ABQ8KYK3_LABRO</name>
<feature type="domain" description="Reverse transcriptase" evidence="2">
    <location>
        <begin position="322"/>
        <end position="580"/>
    </location>
</feature>
<accession>A0ABQ8KYK3</accession>
<dbReference type="PANTHER" id="PTHR33332">
    <property type="entry name" value="REVERSE TRANSCRIPTASE DOMAIN-CONTAINING PROTEIN"/>
    <property type="match status" value="1"/>
</dbReference>
<dbReference type="Gene3D" id="3.60.10.10">
    <property type="entry name" value="Endonuclease/exonuclease/phosphatase"/>
    <property type="match status" value="1"/>
</dbReference>
<dbReference type="InterPro" id="IPR036691">
    <property type="entry name" value="Endo/exonu/phosph_ase_sf"/>
</dbReference>
<comment type="caution">
    <text evidence="3">The sequence shown here is derived from an EMBL/GenBank/DDBJ whole genome shotgun (WGS) entry which is preliminary data.</text>
</comment>
<dbReference type="CDD" id="cd01650">
    <property type="entry name" value="RT_nLTR_like"/>
    <property type="match status" value="1"/>
</dbReference>
<dbReference type="SUPFAM" id="SSF56672">
    <property type="entry name" value="DNA/RNA polymerases"/>
    <property type="match status" value="1"/>
</dbReference>
<dbReference type="Pfam" id="PF03372">
    <property type="entry name" value="Exo_endo_phos"/>
    <property type="match status" value="1"/>
</dbReference>
<keyword evidence="4" id="KW-1185">Reference proteome</keyword>
<dbReference type="Pfam" id="PF00078">
    <property type="entry name" value="RVT_1"/>
    <property type="match status" value="1"/>
</dbReference>
<dbReference type="InterPro" id="IPR005135">
    <property type="entry name" value="Endo/exonuclease/phosphatase"/>
</dbReference>